<name>A0A835PIB1_VANPL</name>
<gene>
    <name evidence="1" type="ORF">HPP92_025675</name>
</gene>
<evidence type="ECO:0000313" key="2">
    <source>
        <dbReference type="Proteomes" id="UP000639772"/>
    </source>
</evidence>
<reference evidence="1 2" key="1">
    <citation type="journal article" date="2020" name="Nat. Food">
        <title>A phased Vanilla planifolia genome enables genetic improvement of flavour and production.</title>
        <authorList>
            <person name="Hasing T."/>
            <person name="Tang H."/>
            <person name="Brym M."/>
            <person name="Khazi F."/>
            <person name="Huang T."/>
            <person name="Chambers A.H."/>
        </authorList>
    </citation>
    <scope>NUCLEOTIDE SEQUENCE [LARGE SCALE GENOMIC DNA]</scope>
    <source>
        <tissue evidence="1">Leaf</tissue>
    </source>
</reference>
<evidence type="ECO:0000313" key="1">
    <source>
        <dbReference type="EMBL" id="KAG0454371.1"/>
    </source>
</evidence>
<comment type="caution">
    <text evidence="1">The sequence shown here is derived from an EMBL/GenBank/DDBJ whole genome shotgun (WGS) entry which is preliminary data.</text>
</comment>
<dbReference type="AlphaFoldDB" id="A0A835PIB1"/>
<sequence length="89" mass="10120">MGVRLGDVRITMNPLMGEETLGGKGKAKVVKPWSQCLFKVTEGYVEMTNMRWTVGINKTIWTMKLFNNLCIPPIDRRSMRYVEALAVAK</sequence>
<protein>
    <submittedName>
        <fullName evidence="1">Uncharacterized protein</fullName>
    </submittedName>
</protein>
<dbReference type="EMBL" id="JADCNM010000014">
    <property type="protein sequence ID" value="KAG0454371.1"/>
    <property type="molecule type" value="Genomic_DNA"/>
</dbReference>
<dbReference type="Proteomes" id="UP000639772">
    <property type="component" value="Unassembled WGS sequence"/>
</dbReference>
<organism evidence="1 2">
    <name type="scientific">Vanilla planifolia</name>
    <name type="common">Vanilla</name>
    <dbReference type="NCBI Taxonomy" id="51239"/>
    <lineage>
        <taxon>Eukaryota</taxon>
        <taxon>Viridiplantae</taxon>
        <taxon>Streptophyta</taxon>
        <taxon>Embryophyta</taxon>
        <taxon>Tracheophyta</taxon>
        <taxon>Spermatophyta</taxon>
        <taxon>Magnoliopsida</taxon>
        <taxon>Liliopsida</taxon>
        <taxon>Asparagales</taxon>
        <taxon>Orchidaceae</taxon>
        <taxon>Vanilloideae</taxon>
        <taxon>Vanilleae</taxon>
        <taxon>Vanilla</taxon>
    </lineage>
</organism>
<proteinExistence type="predicted"/>
<accession>A0A835PIB1</accession>